<dbReference type="GO" id="GO:0003723">
    <property type="term" value="F:RNA binding"/>
    <property type="evidence" value="ECO:0007669"/>
    <property type="project" value="UniProtKB-UniRule"/>
</dbReference>
<keyword evidence="8" id="KW-0175">Coiled coil</keyword>
<comment type="similarity">
    <text evidence="7">Belongs to the DEAD box helicase family.</text>
</comment>
<organism evidence="13">
    <name type="scientific">Salvia splendens</name>
    <name type="common">Scarlet sage</name>
    <dbReference type="NCBI Taxonomy" id="180675"/>
    <lineage>
        <taxon>Eukaryota</taxon>
        <taxon>Viridiplantae</taxon>
        <taxon>Streptophyta</taxon>
        <taxon>Embryophyta</taxon>
        <taxon>Tracheophyta</taxon>
        <taxon>Spermatophyta</taxon>
        <taxon>Magnoliopsida</taxon>
        <taxon>eudicotyledons</taxon>
        <taxon>Gunneridae</taxon>
        <taxon>Pentapetalae</taxon>
        <taxon>asterids</taxon>
        <taxon>lamiids</taxon>
        <taxon>Lamiales</taxon>
        <taxon>Lamiaceae</taxon>
        <taxon>Nepetoideae</taxon>
        <taxon>Mentheae</taxon>
        <taxon>Salviinae</taxon>
        <taxon>Salvia</taxon>
        <taxon>Salvia subgen. Calosphace</taxon>
        <taxon>core Calosphace</taxon>
    </lineage>
</organism>
<dbReference type="InterPro" id="IPR011545">
    <property type="entry name" value="DEAD/DEAH_box_helicase_dom"/>
</dbReference>
<evidence type="ECO:0000313" key="13">
    <source>
        <dbReference type="EMBL" id="KAG6431305.1"/>
    </source>
</evidence>
<dbReference type="PROSITE" id="PS51195">
    <property type="entry name" value="Q_MOTIF"/>
    <property type="match status" value="1"/>
</dbReference>
<keyword evidence="4 7" id="KW-0067">ATP-binding</keyword>
<feature type="region of interest" description="Disordered" evidence="9">
    <location>
        <begin position="1"/>
        <end position="102"/>
    </location>
</feature>
<evidence type="ECO:0000256" key="9">
    <source>
        <dbReference type="SAM" id="MobiDB-lite"/>
    </source>
</evidence>
<evidence type="ECO:0000256" key="3">
    <source>
        <dbReference type="ARBA" id="ARBA00022806"/>
    </source>
</evidence>
<reference evidence="13" key="2">
    <citation type="submission" date="2020-08" db="EMBL/GenBank/DDBJ databases">
        <title>Plant Genome Project.</title>
        <authorList>
            <person name="Zhang R.-G."/>
        </authorList>
    </citation>
    <scope>NUCLEOTIDE SEQUENCE</scope>
    <source>
        <strain evidence="13">Huo1</strain>
        <tissue evidence="13">Leaf</tissue>
    </source>
</reference>
<dbReference type="AlphaFoldDB" id="A0A8X8YG83"/>
<comment type="function">
    <text evidence="7">RNA helicase.</text>
</comment>
<dbReference type="InterPro" id="IPR027417">
    <property type="entry name" value="P-loop_NTPase"/>
</dbReference>
<dbReference type="PROSITE" id="PS00039">
    <property type="entry name" value="DEAD_ATP_HELICASE"/>
    <property type="match status" value="1"/>
</dbReference>
<accession>A0A8X8YG83</accession>
<keyword evidence="1 7" id="KW-0547">Nucleotide-binding</keyword>
<evidence type="ECO:0000259" key="10">
    <source>
        <dbReference type="PROSITE" id="PS51192"/>
    </source>
</evidence>
<dbReference type="EC" id="3.6.4.13" evidence="7"/>
<proteinExistence type="inferred from homology"/>
<dbReference type="Proteomes" id="UP000298416">
    <property type="component" value="Unassembled WGS sequence"/>
</dbReference>
<evidence type="ECO:0000259" key="12">
    <source>
        <dbReference type="PROSITE" id="PS51195"/>
    </source>
</evidence>
<comment type="caution">
    <text evidence="13">The sequence shown here is derived from an EMBL/GenBank/DDBJ whole genome shotgun (WGS) entry which is preliminary data.</text>
</comment>
<gene>
    <name evidence="13" type="ORF">SASPL_109384</name>
</gene>
<dbReference type="InterPro" id="IPR001650">
    <property type="entry name" value="Helicase_C-like"/>
</dbReference>
<name>A0A8X8YG83_SALSN</name>
<evidence type="ECO:0000256" key="1">
    <source>
        <dbReference type="ARBA" id="ARBA00022741"/>
    </source>
</evidence>
<feature type="coiled-coil region" evidence="8">
    <location>
        <begin position="718"/>
        <end position="758"/>
    </location>
</feature>
<comment type="catalytic activity">
    <reaction evidence="7">
        <text>ATP + H2O = ADP + phosphate + H(+)</text>
        <dbReference type="Rhea" id="RHEA:13065"/>
        <dbReference type="ChEBI" id="CHEBI:15377"/>
        <dbReference type="ChEBI" id="CHEBI:15378"/>
        <dbReference type="ChEBI" id="CHEBI:30616"/>
        <dbReference type="ChEBI" id="CHEBI:43474"/>
        <dbReference type="ChEBI" id="CHEBI:456216"/>
        <dbReference type="EC" id="3.6.4.13"/>
    </reaction>
</comment>
<dbReference type="PROSITE" id="PS51194">
    <property type="entry name" value="HELICASE_CTER"/>
    <property type="match status" value="1"/>
</dbReference>
<protein>
    <recommendedName>
        <fullName evidence="7">ATP-dependent RNA helicase</fullName>
        <ecNumber evidence="7">3.6.4.13</ecNumber>
    </recommendedName>
</protein>
<feature type="compositionally biased region" description="Basic residues" evidence="9">
    <location>
        <begin position="56"/>
        <end position="65"/>
    </location>
</feature>
<dbReference type="PROSITE" id="PS51192">
    <property type="entry name" value="HELICASE_ATP_BIND_1"/>
    <property type="match status" value="1"/>
</dbReference>
<keyword evidence="5 7" id="KW-0694">RNA-binding</keyword>
<dbReference type="CDD" id="cd18787">
    <property type="entry name" value="SF2_C_DEAD"/>
    <property type="match status" value="1"/>
</dbReference>
<feature type="compositionally biased region" description="Basic residues" evidence="9">
    <location>
        <begin position="136"/>
        <end position="148"/>
    </location>
</feature>
<dbReference type="CDD" id="cd17946">
    <property type="entry name" value="DEADc_DDX24"/>
    <property type="match status" value="1"/>
</dbReference>
<dbReference type="InterPro" id="IPR014014">
    <property type="entry name" value="RNA_helicase_DEAD_Q_motif"/>
</dbReference>
<dbReference type="SUPFAM" id="SSF52540">
    <property type="entry name" value="P-loop containing nucleoside triphosphate hydrolases"/>
    <property type="match status" value="2"/>
</dbReference>
<evidence type="ECO:0000256" key="6">
    <source>
        <dbReference type="PROSITE-ProRule" id="PRU00552"/>
    </source>
</evidence>
<keyword evidence="3 7" id="KW-0347">Helicase</keyword>
<dbReference type="InterPro" id="IPR014001">
    <property type="entry name" value="Helicase_ATP-bd"/>
</dbReference>
<evidence type="ECO:0000256" key="4">
    <source>
        <dbReference type="ARBA" id="ARBA00022840"/>
    </source>
</evidence>
<feature type="domain" description="Helicase C-terminal" evidence="11">
    <location>
        <begin position="521"/>
        <end position="682"/>
    </location>
</feature>
<evidence type="ECO:0000256" key="2">
    <source>
        <dbReference type="ARBA" id="ARBA00022801"/>
    </source>
</evidence>
<dbReference type="GO" id="GO:0016787">
    <property type="term" value="F:hydrolase activity"/>
    <property type="evidence" value="ECO:0007669"/>
    <property type="project" value="UniProtKB-KW"/>
</dbReference>
<comment type="domain">
    <text evidence="7">The Q motif is unique to and characteristic of the DEAD box family of RNA helicases and controls ATP binding and hydrolysis.</text>
</comment>
<dbReference type="InterPro" id="IPR000629">
    <property type="entry name" value="RNA-helicase_DEAD-box_CS"/>
</dbReference>
<dbReference type="PANTHER" id="PTHR24031">
    <property type="entry name" value="RNA HELICASE"/>
    <property type="match status" value="1"/>
</dbReference>
<dbReference type="SMART" id="SM00490">
    <property type="entry name" value="HELICc"/>
    <property type="match status" value="1"/>
</dbReference>
<dbReference type="GO" id="GO:0003724">
    <property type="term" value="F:RNA helicase activity"/>
    <property type="evidence" value="ECO:0007669"/>
    <property type="project" value="UniProtKB-EC"/>
</dbReference>
<feature type="domain" description="Helicase ATP-binding" evidence="10">
    <location>
        <begin position="270"/>
        <end position="487"/>
    </location>
</feature>
<dbReference type="SMART" id="SM00487">
    <property type="entry name" value="DEXDc"/>
    <property type="match status" value="1"/>
</dbReference>
<evidence type="ECO:0000259" key="11">
    <source>
        <dbReference type="PROSITE" id="PS51194"/>
    </source>
</evidence>
<dbReference type="GO" id="GO:0005524">
    <property type="term" value="F:ATP binding"/>
    <property type="evidence" value="ECO:0007669"/>
    <property type="project" value="UniProtKB-UniRule"/>
</dbReference>
<feature type="compositionally biased region" description="Basic residues" evidence="9">
    <location>
        <begin position="181"/>
        <end position="190"/>
    </location>
</feature>
<dbReference type="Pfam" id="PF00271">
    <property type="entry name" value="Helicase_C"/>
    <property type="match status" value="1"/>
</dbReference>
<dbReference type="Gene3D" id="3.40.50.300">
    <property type="entry name" value="P-loop containing nucleotide triphosphate hydrolases"/>
    <property type="match status" value="2"/>
</dbReference>
<feature type="short sequence motif" description="Q motif" evidence="6">
    <location>
        <begin position="238"/>
        <end position="266"/>
    </location>
</feature>
<keyword evidence="14" id="KW-1185">Reference proteome</keyword>
<dbReference type="Pfam" id="PF00270">
    <property type="entry name" value="DEAD"/>
    <property type="match status" value="1"/>
</dbReference>
<dbReference type="EMBL" id="PNBA02000003">
    <property type="protein sequence ID" value="KAG6431305.1"/>
    <property type="molecule type" value="Genomic_DNA"/>
</dbReference>
<evidence type="ECO:0000313" key="14">
    <source>
        <dbReference type="Proteomes" id="UP000298416"/>
    </source>
</evidence>
<evidence type="ECO:0000256" key="7">
    <source>
        <dbReference type="RuleBase" id="RU365068"/>
    </source>
</evidence>
<sequence length="907" mass="102495">MPWSSRRKMKWETKLPKLMKTGPGKSMSRNTLADHPFGTGRELSSKMASESAERKKAYRKLKKRARSEMDQQLERLESLPWSSSLPASNGDGDGDDDLSLFIGSNELEGGFLTLEEIDEAEYGLEIPNVKVETKRKDLKGKKESKRSKLKEGDADESLDADSYGECSDKDEESKEGDEKKKQKKKKKERKKKEGEKKKDNQKNDETDKAQENAETGTASDAKDDCDVEEELIDEDEYYSWNELRLHPMIMKSIYRLKFKEPTPIQKTCIPAAAHQGKDVIGAAETGSGKTLAFGLPILQRLLEEREKAERLMVEKADGSDGIAPQGGLRALIVTPTRELALQVTDHLKAVALGTNVRVVPIVGGMSTEKQERLLRGRPEIVVGTPGRLWELMSGGELHLVEMHCLSFFVLDEADRMIEAGHFRELQSIIDMLPMGKEPTESQPDNTQNCVTLANLPRKKRQTFVFSATLALSADFRKKLKHGSLRAKKDDLSSFETLSQRAGMRPNTAIVDLTSSSILANKLVESIIECQEDEKDAYLYYILSIHGQGRAIVFCTSIAALRRISSILRILNLDIWTLHSEMQQRARLKSIDRFRANEHVVLVATDAAARGLDIPGVRTVVHYQLPLSAEVYVHRCGRTARASTDGCSIALISPNDASKFASLCRSFSKESFQRFPVEVSCMPEITKQSSLAHQIDKIARKGSQEKAERSWLERNAESVELILDDNDSEEDRVKKYRQNKAQSNKLKQLQQELNTLLSRPLQPRTFSKRFVTGVACLWRFLQPCNLFLIIRADFKPFQSGVSSLLQNQFEEIARRKPEDANDLGPNKRRRLVVIGQNCVEPLQALRSASNEPHLDLKAIAEKQRNSNDLRRKRKDMKKRIITCPFFIVCTSKDESNENNLRKDKISFT</sequence>
<keyword evidence="2 7" id="KW-0378">Hydrolase</keyword>
<evidence type="ECO:0000256" key="8">
    <source>
        <dbReference type="SAM" id="Coils"/>
    </source>
</evidence>
<reference evidence="13" key="1">
    <citation type="submission" date="2018-01" db="EMBL/GenBank/DDBJ databases">
        <authorList>
            <person name="Mao J.F."/>
        </authorList>
    </citation>
    <scope>NUCLEOTIDE SEQUENCE</scope>
    <source>
        <strain evidence="13">Huo1</strain>
        <tissue evidence="13">Leaf</tissue>
    </source>
</reference>
<feature type="compositionally biased region" description="Basic and acidic residues" evidence="9">
    <location>
        <begin position="66"/>
        <end position="77"/>
    </location>
</feature>
<feature type="domain" description="DEAD-box RNA helicase Q" evidence="12">
    <location>
        <begin position="238"/>
        <end position="266"/>
    </location>
</feature>
<feature type="region of interest" description="Disordered" evidence="9">
    <location>
        <begin position="122"/>
        <end position="225"/>
    </location>
</feature>
<evidence type="ECO:0000256" key="5">
    <source>
        <dbReference type="ARBA" id="ARBA00022884"/>
    </source>
</evidence>
<feature type="compositionally biased region" description="Basic and acidic residues" evidence="9">
    <location>
        <begin position="191"/>
        <end position="211"/>
    </location>
</feature>